<gene>
    <name evidence="15" type="primary">LOC114845438</name>
</gene>
<evidence type="ECO:0000256" key="10">
    <source>
        <dbReference type="PIRSR" id="PIRSR601461-2"/>
    </source>
</evidence>
<dbReference type="Pfam" id="PF07966">
    <property type="entry name" value="A1_Propeptide"/>
    <property type="match status" value="1"/>
</dbReference>
<dbReference type="InterPro" id="IPR021109">
    <property type="entry name" value="Peptidase_aspartic_dom_sf"/>
</dbReference>
<dbReference type="InParanoid" id="A0A6P7L3X4"/>
<dbReference type="AlphaFoldDB" id="A0A6P7L3X4"/>
<evidence type="ECO:0000256" key="8">
    <source>
        <dbReference type="ARBA" id="ARBA00023157"/>
    </source>
</evidence>
<dbReference type="GO" id="GO:0004190">
    <property type="term" value="F:aspartic-type endopeptidase activity"/>
    <property type="evidence" value="ECO:0007669"/>
    <property type="project" value="UniProtKB-KW"/>
</dbReference>
<evidence type="ECO:0000256" key="3">
    <source>
        <dbReference type="ARBA" id="ARBA00011924"/>
    </source>
</evidence>
<evidence type="ECO:0000313" key="15">
    <source>
        <dbReference type="RefSeq" id="XP_028989272.1"/>
    </source>
</evidence>
<feature type="disulfide bond" evidence="10">
    <location>
        <begin position="305"/>
        <end position="339"/>
    </location>
</feature>
<name>A0A6P7L3X4_BETSP</name>
<organism evidence="14 15">
    <name type="scientific">Betta splendens</name>
    <name type="common">Siamese fighting fish</name>
    <dbReference type="NCBI Taxonomy" id="158456"/>
    <lineage>
        <taxon>Eukaryota</taxon>
        <taxon>Metazoa</taxon>
        <taxon>Chordata</taxon>
        <taxon>Craniata</taxon>
        <taxon>Vertebrata</taxon>
        <taxon>Euteleostomi</taxon>
        <taxon>Actinopterygii</taxon>
        <taxon>Neopterygii</taxon>
        <taxon>Teleostei</taxon>
        <taxon>Neoteleostei</taxon>
        <taxon>Acanthomorphata</taxon>
        <taxon>Anabantaria</taxon>
        <taxon>Anabantiformes</taxon>
        <taxon>Anabantoidei</taxon>
        <taxon>Osphronemidae</taxon>
        <taxon>Betta</taxon>
    </lineage>
</organism>
<evidence type="ECO:0000256" key="12">
    <source>
        <dbReference type="SAM" id="SignalP"/>
    </source>
</evidence>
<evidence type="ECO:0000256" key="1">
    <source>
        <dbReference type="ARBA" id="ARBA00002318"/>
    </source>
</evidence>
<dbReference type="PROSITE" id="PS00141">
    <property type="entry name" value="ASP_PROTEASE"/>
    <property type="match status" value="2"/>
</dbReference>
<feature type="signal peptide" evidence="12">
    <location>
        <begin position="1"/>
        <end position="16"/>
    </location>
</feature>
<dbReference type="GeneID" id="114845438"/>
<dbReference type="FunFam" id="2.40.70.10:FF:000004">
    <property type="entry name" value="Pepsin A"/>
    <property type="match status" value="1"/>
</dbReference>
<evidence type="ECO:0000256" key="2">
    <source>
        <dbReference type="ARBA" id="ARBA00007447"/>
    </source>
</evidence>
<dbReference type="Pfam" id="PF00026">
    <property type="entry name" value="Asp"/>
    <property type="match status" value="1"/>
</dbReference>
<dbReference type="GO" id="GO:0007586">
    <property type="term" value="P:digestion"/>
    <property type="evidence" value="ECO:0007669"/>
    <property type="project" value="UniProtKB-KW"/>
</dbReference>
<evidence type="ECO:0000256" key="4">
    <source>
        <dbReference type="ARBA" id="ARBA00022670"/>
    </source>
</evidence>
<keyword evidence="12" id="KW-0732">Signal</keyword>
<dbReference type="SUPFAM" id="SSF50630">
    <property type="entry name" value="Acid proteases"/>
    <property type="match status" value="1"/>
</dbReference>
<feature type="domain" description="Peptidase A1" evidence="13">
    <location>
        <begin position="72"/>
        <end position="375"/>
    </location>
</feature>
<feature type="active site" evidence="9">
    <location>
        <position position="272"/>
    </location>
</feature>
<keyword evidence="5 11" id="KW-0064">Aspartyl protease</keyword>
<feature type="active site" evidence="9">
    <location>
        <position position="90"/>
    </location>
</feature>
<feature type="chain" id="PRO_5028073997" description="pepsin A" evidence="12">
    <location>
        <begin position="17"/>
        <end position="378"/>
    </location>
</feature>
<dbReference type="InterPro" id="IPR033121">
    <property type="entry name" value="PEPTIDASE_A1"/>
</dbReference>
<dbReference type="OrthoDB" id="771136at2759"/>
<evidence type="ECO:0000256" key="9">
    <source>
        <dbReference type="PIRSR" id="PIRSR601461-1"/>
    </source>
</evidence>
<feature type="disulfide bond" evidence="10">
    <location>
        <begin position="263"/>
        <end position="267"/>
    </location>
</feature>
<evidence type="ECO:0000313" key="14">
    <source>
        <dbReference type="Proteomes" id="UP000515150"/>
    </source>
</evidence>
<proteinExistence type="inferred from homology"/>
<dbReference type="Proteomes" id="UP000515150">
    <property type="component" value="Chromosome 19"/>
</dbReference>
<dbReference type="Gene3D" id="2.40.70.10">
    <property type="entry name" value="Acid Proteases"/>
    <property type="match status" value="2"/>
</dbReference>
<dbReference type="Gene3D" id="6.10.140.60">
    <property type="match status" value="1"/>
</dbReference>
<protein>
    <recommendedName>
        <fullName evidence="3">pepsin A</fullName>
        <ecNumber evidence="3">3.4.23.1</ecNumber>
    </recommendedName>
</protein>
<keyword evidence="14" id="KW-1185">Reference proteome</keyword>
<dbReference type="InterPro" id="IPR001461">
    <property type="entry name" value="Aspartic_peptidase_A1"/>
</dbReference>
<comment type="function">
    <text evidence="1">Shows particularly broad specificity; although bonds involving phenylalanine and leucine are preferred, many others are also cleaved to some extent.</text>
</comment>
<dbReference type="GO" id="GO:0006508">
    <property type="term" value="P:proteolysis"/>
    <property type="evidence" value="ECO:0007669"/>
    <property type="project" value="UniProtKB-KW"/>
</dbReference>
<dbReference type="PROSITE" id="PS51767">
    <property type="entry name" value="PEPTIDASE_A1"/>
    <property type="match status" value="1"/>
</dbReference>
<dbReference type="EC" id="3.4.23.1" evidence="3"/>
<dbReference type="PRINTS" id="PR00792">
    <property type="entry name" value="PEPSIN"/>
</dbReference>
<evidence type="ECO:0000256" key="11">
    <source>
        <dbReference type="RuleBase" id="RU000454"/>
    </source>
</evidence>
<dbReference type="Gene3D" id="2.60.40.1960">
    <property type="match status" value="1"/>
</dbReference>
<dbReference type="KEGG" id="bspl:114845438"/>
<dbReference type="PANTHER" id="PTHR47966">
    <property type="entry name" value="BETA-SITE APP-CLEAVING ENZYME, ISOFORM A-RELATED"/>
    <property type="match status" value="1"/>
</dbReference>
<dbReference type="InterPro" id="IPR012848">
    <property type="entry name" value="Aspartic_peptidase_N"/>
</dbReference>
<dbReference type="PANTHER" id="PTHR47966:SF22">
    <property type="entry name" value="PEPSIN A-3-RELATED"/>
    <property type="match status" value="1"/>
</dbReference>
<evidence type="ECO:0000259" key="13">
    <source>
        <dbReference type="PROSITE" id="PS51767"/>
    </source>
</evidence>
<dbReference type="InterPro" id="IPR001969">
    <property type="entry name" value="Aspartic_peptidase_AS"/>
</dbReference>
<reference evidence="15" key="1">
    <citation type="submission" date="2025-08" db="UniProtKB">
        <authorList>
            <consortium name="RefSeq"/>
        </authorList>
    </citation>
    <scope>IDENTIFICATION</scope>
</reference>
<comment type="similarity">
    <text evidence="2 11">Belongs to the peptidase A1 family.</text>
</comment>
<keyword evidence="6" id="KW-0222">Digestion</keyword>
<evidence type="ECO:0000256" key="7">
    <source>
        <dbReference type="ARBA" id="ARBA00022801"/>
    </source>
</evidence>
<keyword evidence="4 11" id="KW-0645">Protease</keyword>
<sequence length="378" mass="41185">MKWAFALCAMVALSECLVQVPLNKVKTARERLEEQGLWEEYRLKYPYNPMSKFDSRFAVAGEPMTNDADMSYYGVISIGTPPQSFRVIFDTGSSNLWVPSIYCNSAACNNHNKFNPSTSSTFRNNGNSLDIHYGTGSMTGFLAYDTVTVGGLPVTNQIFGLSETEAPFMQYMQADGILGLAYPALSASGATPVFDNMMQENLVNQDLFSVYLSPNSEQGSVVTFGGVDPNHYSGAITWVPLSRDLYWQITVDSVTVNGQVVACSGGCQAIVDTGTSLIVGPQSSISNINTQVGATSQNGDFVVNCNNIGQMPDVTFNIHGQQFTLPASAYVRQSQYYGCRTGFGGGGDSLWILGDVFIRQYYSIFNRAQNMVGLARSR</sequence>
<evidence type="ECO:0000256" key="6">
    <source>
        <dbReference type="ARBA" id="ARBA00022757"/>
    </source>
</evidence>
<accession>A0A6P7L3X4</accession>
<keyword evidence="7 11" id="KW-0378">Hydrolase</keyword>
<dbReference type="RefSeq" id="XP_028989272.1">
    <property type="nucleotide sequence ID" value="XM_029133439.3"/>
</dbReference>
<dbReference type="FunFam" id="2.40.70.10:FF:000006">
    <property type="entry name" value="Cathepsin E"/>
    <property type="match status" value="1"/>
</dbReference>
<feature type="disulfide bond" evidence="10">
    <location>
        <begin position="103"/>
        <end position="108"/>
    </location>
</feature>
<evidence type="ECO:0000256" key="5">
    <source>
        <dbReference type="ARBA" id="ARBA00022750"/>
    </source>
</evidence>
<keyword evidence="8 10" id="KW-1015">Disulfide bond</keyword>